<evidence type="ECO:0000313" key="4">
    <source>
        <dbReference type="Proteomes" id="UP000714275"/>
    </source>
</evidence>
<dbReference type="InterPro" id="IPR002110">
    <property type="entry name" value="Ankyrin_rpt"/>
</dbReference>
<keyword evidence="4" id="KW-1185">Reference proteome</keyword>
<feature type="repeat" description="ANK" evidence="1">
    <location>
        <begin position="51"/>
        <end position="84"/>
    </location>
</feature>
<evidence type="ECO:0000256" key="2">
    <source>
        <dbReference type="SAM" id="MobiDB-lite"/>
    </source>
</evidence>
<protein>
    <submittedName>
        <fullName evidence="3">Uncharacterized protein</fullName>
    </submittedName>
</protein>
<sequence>MATYQSSHIYYWIEQMSMLAMLMVGQLSTTPVQKWLCEHGGISSVDVRSKGGWTPLMNAASKGHSPIVIYLLTKQAANPLTRDIWGETAYDAAAAVFEVWICEVLQTSEAERWCGTTVLYNPLAVHTTGPLILNENQRLDVRLKTLAVSGRKPKWSHYGLGRLGQRALFELKLPSPNDAGAKLITAWHSGVQLPLTEDPWTLPETFWSTGASDKTSGWKKPKTVKGEGRNDGDNDEHVEFEQFPAPFVSDLCVFATPPPMKLKVDMLEAKQSEKEDDSGKKKGSATSGLCKDKNFMALLSELEVQKVCPGGYEKLLLEVTRFIGQGTDKQGRKGFVQKEQLEVIKKFKAGEFNVLLLVKRVSTLGKLI</sequence>
<dbReference type="Proteomes" id="UP000714275">
    <property type="component" value="Unassembled WGS sequence"/>
</dbReference>
<dbReference type="InterPro" id="IPR027417">
    <property type="entry name" value="P-loop_NTPase"/>
</dbReference>
<dbReference type="Gene3D" id="1.25.40.20">
    <property type="entry name" value="Ankyrin repeat-containing domain"/>
    <property type="match status" value="1"/>
</dbReference>
<dbReference type="SUPFAM" id="SSF48403">
    <property type="entry name" value="Ankyrin repeat"/>
    <property type="match status" value="1"/>
</dbReference>
<dbReference type="AlphaFoldDB" id="A0A9P6ZT97"/>
<comment type="caution">
    <text evidence="3">The sequence shown here is derived from an EMBL/GenBank/DDBJ whole genome shotgun (WGS) entry which is preliminary data.</text>
</comment>
<gene>
    <name evidence="3" type="ORF">EV702DRAFT_1234182</name>
</gene>
<accession>A0A9P6ZT97</accession>
<dbReference type="InterPro" id="IPR036770">
    <property type="entry name" value="Ankyrin_rpt-contain_sf"/>
</dbReference>
<keyword evidence="1" id="KW-0040">ANK repeat</keyword>
<feature type="compositionally biased region" description="Basic and acidic residues" evidence="2">
    <location>
        <begin position="224"/>
        <end position="235"/>
    </location>
</feature>
<dbReference type="OrthoDB" id="10057496at2759"/>
<dbReference type="EMBL" id="JABBWD010000031">
    <property type="protein sequence ID" value="KAG1775827.1"/>
    <property type="molecule type" value="Genomic_DNA"/>
</dbReference>
<name>A0A9P6ZT97_9AGAM</name>
<organism evidence="3 4">
    <name type="scientific">Suillus placidus</name>
    <dbReference type="NCBI Taxonomy" id="48579"/>
    <lineage>
        <taxon>Eukaryota</taxon>
        <taxon>Fungi</taxon>
        <taxon>Dikarya</taxon>
        <taxon>Basidiomycota</taxon>
        <taxon>Agaricomycotina</taxon>
        <taxon>Agaricomycetes</taxon>
        <taxon>Agaricomycetidae</taxon>
        <taxon>Boletales</taxon>
        <taxon>Suillineae</taxon>
        <taxon>Suillaceae</taxon>
        <taxon>Suillus</taxon>
    </lineage>
</organism>
<feature type="region of interest" description="Disordered" evidence="2">
    <location>
        <begin position="211"/>
        <end position="235"/>
    </location>
</feature>
<evidence type="ECO:0000256" key="1">
    <source>
        <dbReference type="PROSITE-ProRule" id="PRU00023"/>
    </source>
</evidence>
<evidence type="ECO:0000313" key="3">
    <source>
        <dbReference type="EMBL" id="KAG1775827.1"/>
    </source>
</evidence>
<dbReference type="PROSITE" id="PS50088">
    <property type="entry name" value="ANK_REPEAT"/>
    <property type="match status" value="1"/>
</dbReference>
<proteinExistence type="predicted"/>
<dbReference type="Gene3D" id="3.40.50.300">
    <property type="entry name" value="P-loop containing nucleotide triphosphate hydrolases"/>
    <property type="match status" value="1"/>
</dbReference>
<dbReference type="Pfam" id="PF13857">
    <property type="entry name" value="Ank_5"/>
    <property type="match status" value="1"/>
</dbReference>
<reference evidence="3" key="1">
    <citation type="journal article" date="2020" name="New Phytol.">
        <title>Comparative genomics reveals dynamic genome evolution in host specialist ectomycorrhizal fungi.</title>
        <authorList>
            <person name="Lofgren L.A."/>
            <person name="Nguyen N.H."/>
            <person name="Vilgalys R."/>
            <person name="Ruytinx J."/>
            <person name="Liao H.L."/>
            <person name="Branco S."/>
            <person name="Kuo A."/>
            <person name="LaButti K."/>
            <person name="Lipzen A."/>
            <person name="Andreopoulos W."/>
            <person name="Pangilinan J."/>
            <person name="Riley R."/>
            <person name="Hundley H."/>
            <person name="Na H."/>
            <person name="Barry K."/>
            <person name="Grigoriev I.V."/>
            <person name="Stajich J.E."/>
            <person name="Kennedy P.G."/>
        </authorList>
    </citation>
    <scope>NUCLEOTIDE SEQUENCE</scope>
    <source>
        <strain evidence="3">DOB743</strain>
    </source>
</reference>